<comment type="caution">
    <text evidence="2">The sequence shown here is derived from an EMBL/GenBank/DDBJ whole genome shotgun (WGS) entry which is preliminary data.</text>
</comment>
<sequence length="357" mass="41121">MNLKRISFIFLIPVSLFLTLYARYYMSFAEYYAVEIYPVFAETISFVSSKTSESAAEIIILFVVVLLIIYTLSMIVNSVKYKTADFFKQYAVNILSFASVIYFLFVLFCGINYSRYEFTFYSGLEIKESSKEELIALCEILIHDANSLRSNLTTGENNTAELFDRNYYGTAQRARDSFDNIAKEYSVLKGNYPAPKPVKMSRAMSHMNITGVFFPFTFEANVNVDIPPYQIPATMLHELVHLRGFMREDEANFIAYLSSINSGFEDFAYSGTMLALTYSMNSLYAEDPESYASLRETYSQDVKNDMIFSWNYWKNFDTKVAKISNNINDAYLKANNQDDGVKSYGRMVDLLLAYYRN</sequence>
<accession>A0A562J3Z2</accession>
<keyword evidence="1" id="KW-1133">Transmembrane helix</keyword>
<keyword evidence="3" id="KW-1185">Reference proteome</keyword>
<keyword evidence="1" id="KW-0472">Membrane</keyword>
<dbReference type="EMBL" id="VLKH01000011">
    <property type="protein sequence ID" value="TWH77941.1"/>
    <property type="molecule type" value="Genomic_DNA"/>
</dbReference>
<keyword evidence="1" id="KW-0812">Transmembrane</keyword>
<gene>
    <name evidence="2" type="ORF">LY60_03131</name>
</gene>
<feature type="transmembrane region" description="Helical" evidence="1">
    <location>
        <begin position="91"/>
        <end position="113"/>
    </location>
</feature>
<dbReference type="OrthoDB" id="1048788at2"/>
<reference evidence="2 3" key="1">
    <citation type="submission" date="2019-07" db="EMBL/GenBank/DDBJ databases">
        <title>Genomic Encyclopedia of Type Strains, Phase I: the one thousand microbial genomes (KMG-I) project.</title>
        <authorList>
            <person name="Kyrpides N."/>
        </authorList>
    </citation>
    <scope>NUCLEOTIDE SEQUENCE [LARGE SCALE GENOMIC DNA]</scope>
    <source>
        <strain evidence="2 3">DSM 13558</strain>
    </source>
</reference>
<feature type="transmembrane region" description="Helical" evidence="1">
    <location>
        <begin position="58"/>
        <end position="79"/>
    </location>
</feature>
<name>A0A562J3Z2_9FIRM</name>
<evidence type="ECO:0000313" key="3">
    <source>
        <dbReference type="Proteomes" id="UP000315343"/>
    </source>
</evidence>
<evidence type="ECO:0000313" key="2">
    <source>
        <dbReference type="EMBL" id="TWH77941.1"/>
    </source>
</evidence>
<dbReference type="InterPro" id="IPR024294">
    <property type="entry name" value="DUF3810"/>
</dbReference>
<dbReference type="RefSeq" id="WP_145085818.1">
    <property type="nucleotide sequence ID" value="NZ_DAMBUX010000014.1"/>
</dbReference>
<proteinExistence type="predicted"/>
<dbReference type="Pfam" id="PF12725">
    <property type="entry name" value="DUF3810"/>
    <property type="match status" value="1"/>
</dbReference>
<dbReference type="Proteomes" id="UP000315343">
    <property type="component" value="Unassembled WGS sequence"/>
</dbReference>
<evidence type="ECO:0000256" key="1">
    <source>
        <dbReference type="SAM" id="Phobius"/>
    </source>
</evidence>
<organism evidence="2 3">
    <name type="scientific">Sedimentibacter saalensis</name>
    <dbReference type="NCBI Taxonomy" id="130788"/>
    <lineage>
        <taxon>Bacteria</taxon>
        <taxon>Bacillati</taxon>
        <taxon>Bacillota</taxon>
        <taxon>Tissierellia</taxon>
        <taxon>Sedimentibacter</taxon>
    </lineage>
</organism>
<feature type="transmembrane region" description="Helical" evidence="1">
    <location>
        <begin position="7"/>
        <end position="26"/>
    </location>
</feature>
<protein>
    <submittedName>
        <fullName evidence="2">Uncharacterized protein DUF3810</fullName>
    </submittedName>
</protein>
<dbReference type="AlphaFoldDB" id="A0A562J3Z2"/>